<dbReference type="Proteomes" id="UP000472355">
    <property type="component" value="Unassembled WGS sequence"/>
</dbReference>
<keyword evidence="1" id="KW-1133">Transmembrane helix</keyword>
<feature type="transmembrane region" description="Helical" evidence="1">
    <location>
        <begin position="119"/>
        <end position="140"/>
    </location>
</feature>
<evidence type="ECO:0000259" key="2">
    <source>
        <dbReference type="Pfam" id="PF14358"/>
    </source>
</evidence>
<gene>
    <name evidence="3" type="ORF">EXM65_18010</name>
    <name evidence="4" type="ORF">FC774_15625</name>
    <name evidence="5" type="ORF">FDB51_06715</name>
</gene>
<accession>A0A0L9YBL2</accession>
<evidence type="ECO:0000313" key="6">
    <source>
        <dbReference type="Proteomes" id="UP000472355"/>
    </source>
</evidence>
<dbReference type="EMBL" id="SWOV01000059">
    <property type="protein sequence ID" value="NFF89282.1"/>
    <property type="molecule type" value="Genomic_DNA"/>
</dbReference>
<evidence type="ECO:0000313" key="7">
    <source>
        <dbReference type="Proteomes" id="UP000473681"/>
    </source>
</evidence>
<feature type="transmembrane region" description="Helical" evidence="1">
    <location>
        <begin position="74"/>
        <end position="99"/>
    </location>
</feature>
<dbReference type="Pfam" id="PF14358">
    <property type="entry name" value="DUF4405"/>
    <property type="match status" value="1"/>
</dbReference>
<feature type="transmembrane region" description="Helical" evidence="1">
    <location>
        <begin position="34"/>
        <end position="53"/>
    </location>
</feature>
<dbReference type="OrthoDB" id="9779183at2"/>
<evidence type="ECO:0000313" key="8">
    <source>
        <dbReference type="Proteomes" id="UP000476820"/>
    </source>
</evidence>
<proteinExistence type="predicted"/>
<dbReference type="Proteomes" id="UP000476820">
    <property type="component" value="Unassembled WGS sequence"/>
</dbReference>
<dbReference type="EMBL" id="SWVK01000007">
    <property type="protein sequence ID" value="NFN34833.1"/>
    <property type="molecule type" value="Genomic_DNA"/>
</dbReference>
<keyword evidence="1" id="KW-0472">Membrane</keyword>
<dbReference type="RefSeq" id="WP_053341802.1">
    <property type="nucleotide sequence ID" value="NZ_JACBBZ010000004.1"/>
</dbReference>
<keyword evidence="1" id="KW-0812">Transmembrane</keyword>
<protein>
    <submittedName>
        <fullName evidence="4">DUF4405 domain-containing protein</fullName>
    </submittedName>
</protein>
<reference evidence="7 8" key="2">
    <citation type="submission" date="2019-04" db="EMBL/GenBank/DDBJ databases">
        <title>Genome sequencing of Clostridium botulinum Groups I-IV and Clostridium butyricum.</title>
        <authorList>
            <person name="Brunt J."/>
            <person name="Van Vliet A.H.M."/>
            <person name="Stringer S.C."/>
            <person name="Carter A.T."/>
            <person name="Peck M.W."/>
        </authorList>
    </citation>
    <scope>NUCLEOTIDE SEQUENCE [LARGE SCALE GENOMIC DNA]</scope>
    <source>
        <strain evidence="4 8">1605</strain>
        <strain evidence="5 7">CB-K-33E</strain>
    </source>
</reference>
<evidence type="ECO:0000313" key="3">
    <source>
        <dbReference type="EMBL" id="NFA44400.1"/>
    </source>
</evidence>
<dbReference type="EMBL" id="SGKU01000079">
    <property type="protein sequence ID" value="NFA44400.1"/>
    <property type="molecule type" value="Genomic_DNA"/>
</dbReference>
<feature type="domain" description="Flavinylation-associated cytochrome" evidence="2">
    <location>
        <begin position="75"/>
        <end position="132"/>
    </location>
</feature>
<sequence>MKKLHIKILVDIFMTILFICLMKIKITGMHRHEILGIVLTLLVIGHLALNFNWFKNIFKKLFNKNISSKTRVSYFINIILGLLVLVIFISGILISVTIFKDISSTNRQAWAFIHRKASLIALILCLAHVYLHMDFIKSYLIRIFKCKK</sequence>
<organism evidence="4 8">
    <name type="scientific">Clostridium botulinum</name>
    <dbReference type="NCBI Taxonomy" id="1491"/>
    <lineage>
        <taxon>Bacteria</taxon>
        <taxon>Bacillati</taxon>
        <taxon>Bacillota</taxon>
        <taxon>Clostridia</taxon>
        <taxon>Eubacteriales</taxon>
        <taxon>Clostridiaceae</taxon>
        <taxon>Clostridium</taxon>
    </lineage>
</organism>
<evidence type="ECO:0000256" key="1">
    <source>
        <dbReference type="SAM" id="Phobius"/>
    </source>
</evidence>
<dbReference type="Proteomes" id="UP000473681">
    <property type="component" value="Unassembled WGS sequence"/>
</dbReference>
<evidence type="ECO:0000313" key="5">
    <source>
        <dbReference type="EMBL" id="NFN34833.1"/>
    </source>
</evidence>
<name>A0A0L9YBL2_CLOBO</name>
<comment type="caution">
    <text evidence="4">The sequence shown here is derived from an EMBL/GenBank/DDBJ whole genome shotgun (WGS) entry which is preliminary data.</text>
</comment>
<reference evidence="3 6" key="1">
    <citation type="submission" date="2019-02" db="EMBL/GenBank/DDBJ databases">
        <title>Genome sequencing of Clostridium botulinum clinical isolates.</title>
        <authorList>
            <person name="Brunt J."/>
            <person name="Van Vliet A.H.M."/>
            <person name="Stringer S.C."/>
            <person name="Grant K.A."/>
            <person name="Carter A.C."/>
            <person name="Peck M.W."/>
        </authorList>
    </citation>
    <scope>NUCLEOTIDE SEQUENCE [LARGE SCALE GENOMIC DNA]</scope>
    <source>
        <strain evidence="3 6">H113700579</strain>
    </source>
</reference>
<feature type="transmembrane region" description="Helical" evidence="1">
    <location>
        <begin position="9"/>
        <end position="28"/>
    </location>
</feature>
<dbReference type="InterPro" id="IPR025517">
    <property type="entry name" value="DUF4405"/>
</dbReference>
<evidence type="ECO:0000313" key="4">
    <source>
        <dbReference type="EMBL" id="NFF89282.1"/>
    </source>
</evidence>
<dbReference type="AlphaFoldDB" id="A0A0L9YBL2"/>